<keyword evidence="1" id="KW-0805">Transcription regulation</keyword>
<dbReference type="PROSITE" id="PS50977">
    <property type="entry name" value="HTH_TETR_2"/>
    <property type="match status" value="1"/>
</dbReference>
<dbReference type="Pfam" id="PF21597">
    <property type="entry name" value="TetR_C_43"/>
    <property type="match status" value="1"/>
</dbReference>
<keyword evidence="3" id="KW-0804">Transcription</keyword>
<dbReference type="RefSeq" id="WP_185047316.1">
    <property type="nucleotide sequence ID" value="NZ_BAABIX010000006.1"/>
</dbReference>
<accession>A0A840NUD9</accession>
<dbReference type="PANTHER" id="PTHR30055">
    <property type="entry name" value="HTH-TYPE TRANSCRIPTIONAL REGULATOR RUTR"/>
    <property type="match status" value="1"/>
</dbReference>
<feature type="DNA-binding region" description="H-T-H motif" evidence="4">
    <location>
        <begin position="28"/>
        <end position="47"/>
    </location>
</feature>
<dbReference type="InterPro" id="IPR001647">
    <property type="entry name" value="HTH_TetR"/>
</dbReference>
<dbReference type="Gene3D" id="1.10.357.10">
    <property type="entry name" value="Tetracycline Repressor, domain 2"/>
    <property type="match status" value="1"/>
</dbReference>
<evidence type="ECO:0000256" key="4">
    <source>
        <dbReference type="PROSITE-ProRule" id="PRU00335"/>
    </source>
</evidence>
<dbReference type="InterPro" id="IPR050109">
    <property type="entry name" value="HTH-type_TetR-like_transc_reg"/>
</dbReference>
<dbReference type="SUPFAM" id="SSF46689">
    <property type="entry name" value="Homeodomain-like"/>
    <property type="match status" value="1"/>
</dbReference>
<keyword evidence="7" id="KW-1185">Reference proteome</keyword>
<evidence type="ECO:0000313" key="6">
    <source>
        <dbReference type="EMBL" id="MBB5130419.1"/>
    </source>
</evidence>
<dbReference type="InterPro" id="IPR049445">
    <property type="entry name" value="TetR_SbtR-like_C"/>
</dbReference>
<evidence type="ECO:0000313" key="7">
    <source>
        <dbReference type="Proteomes" id="UP000578449"/>
    </source>
</evidence>
<evidence type="ECO:0000256" key="2">
    <source>
        <dbReference type="ARBA" id="ARBA00023125"/>
    </source>
</evidence>
<dbReference type="Proteomes" id="UP000578449">
    <property type="component" value="Unassembled WGS sequence"/>
</dbReference>
<sequence length="191" mass="20498">MRADARRNRARIVATAIGLFTERGAGVGMDEIARASGLGVGTLYRHFPDKRALLVGIACDSLRELLACAQDAEARPIPAWAMLDLLVRRCVELPLALTKSLDGEHDPELEELQRRADEAIQQIVQRAQQEGSLRLDIPAREVVGLLNVAVCRPGARAEDHLVTVILDGLRAAPGQARGGSPVSAAVAPSEM</sequence>
<keyword evidence="2 4" id="KW-0238">DNA-binding</keyword>
<evidence type="ECO:0000259" key="5">
    <source>
        <dbReference type="PROSITE" id="PS50977"/>
    </source>
</evidence>
<proteinExistence type="predicted"/>
<dbReference type="PRINTS" id="PR00455">
    <property type="entry name" value="HTHTETR"/>
</dbReference>
<dbReference type="Pfam" id="PF00440">
    <property type="entry name" value="TetR_N"/>
    <property type="match status" value="1"/>
</dbReference>
<evidence type="ECO:0000256" key="3">
    <source>
        <dbReference type="ARBA" id="ARBA00023163"/>
    </source>
</evidence>
<name>A0A840NUD9_9ACTN</name>
<dbReference type="SUPFAM" id="SSF48498">
    <property type="entry name" value="Tetracyclin repressor-like, C-terminal domain"/>
    <property type="match status" value="1"/>
</dbReference>
<evidence type="ECO:0000256" key="1">
    <source>
        <dbReference type="ARBA" id="ARBA00023015"/>
    </source>
</evidence>
<gene>
    <name evidence="6" type="ORF">HNP84_000107</name>
</gene>
<protein>
    <submittedName>
        <fullName evidence="6">AcrR family transcriptional regulator</fullName>
    </submittedName>
</protein>
<dbReference type="EMBL" id="JACHGN010000001">
    <property type="protein sequence ID" value="MBB5130419.1"/>
    <property type="molecule type" value="Genomic_DNA"/>
</dbReference>
<comment type="caution">
    <text evidence="6">The sequence shown here is derived from an EMBL/GenBank/DDBJ whole genome shotgun (WGS) entry which is preliminary data.</text>
</comment>
<feature type="domain" description="HTH tetR-type" evidence="5">
    <location>
        <begin position="6"/>
        <end position="65"/>
    </location>
</feature>
<dbReference type="AlphaFoldDB" id="A0A840NUD9"/>
<dbReference type="GO" id="GO:0000976">
    <property type="term" value="F:transcription cis-regulatory region binding"/>
    <property type="evidence" value="ECO:0007669"/>
    <property type="project" value="TreeGrafter"/>
</dbReference>
<dbReference type="GO" id="GO:0003700">
    <property type="term" value="F:DNA-binding transcription factor activity"/>
    <property type="evidence" value="ECO:0007669"/>
    <property type="project" value="TreeGrafter"/>
</dbReference>
<dbReference type="InterPro" id="IPR036271">
    <property type="entry name" value="Tet_transcr_reg_TetR-rel_C_sf"/>
</dbReference>
<organism evidence="6 7">
    <name type="scientific">Thermocatellispora tengchongensis</name>
    <dbReference type="NCBI Taxonomy" id="1073253"/>
    <lineage>
        <taxon>Bacteria</taxon>
        <taxon>Bacillati</taxon>
        <taxon>Actinomycetota</taxon>
        <taxon>Actinomycetes</taxon>
        <taxon>Streptosporangiales</taxon>
        <taxon>Streptosporangiaceae</taxon>
        <taxon>Thermocatellispora</taxon>
    </lineage>
</organism>
<reference evidence="6 7" key="1">
    <citation type="submission" date="2020-08" db="EMBL/GenBank/DDBJ databases">
        <title>Genomic Encyclopedia of Type Strains, Phase IV (KMG-IV): sequencing the most valuable type-strain genomes for metagenomic binning, comparative biology and taxonomic classification.</title>
        <authorList>
            <person name="Goeker M."/>
        </authorList>
    </citation>
    <scope>NUCLEOTIDE SEQUENCE [LARGE SCALE GENOMIC DNA]</scope>
    <source>
        <strain evidence="6 7">DSM 45615</strain>
    </source>
</reference>
<dbReference type="InterPro" id="IPR009057">
    <property type="entry name" value="Homeodomain-like_sf"/>
</dbReference>
<dbReference type="PANTHER" id="PTHR30055:SF234">
    <property type="entry name" value="HTH-TYPE TRANSCRIPTIONAL REGULATOR BETI"/>
    <property type="match status" value="1"/>
</dbReference>